<accession>A0A151XK92</accession>
<gene>
    <name evidence="2" type="ORF">ALC60_00245</name>
</gene>
<feature type="compositionally biased region" description="Low complexity" evidence="1">
    <location>
        <begin position="71"/>
        <end position="81"/>
    </location>
</feature>
<evidence type="ECO:0000313" key="2">
    <source>
        <dbReference type="EMBL" id="KYQ60620.1"/>
    </source>
</evidence>
<dbReference type="AlphaFoldDB" id="A0A151XK92"/>
<proteinExistence type="predicted"/>
<feature type="region of interest" description="Disordered" evidence="1">
    <location>
        <begin position="71"/>
        <end position="102"/>
    </location>
</feature>
<reference evidence="2 3" key="1">
    <citation type="submission" date="2015-09" db="EMBL/GenBank/DDBJ databases">
        <title>Trachymyrmex zeteki WGS genome.</title>
        <authorList>
            <person name="Nygaard S."/>
            <person name="Hu H."/>
            <person name="Boomsma J."/>
            <person name="Zhang G."/>
        </authorList>
    </citation>
    <scope>NUCLEOTIDE SEQUENCE [LARGE SCALE GENOMIC DNA]</scope>
    <source>
        <strain evidence="2">Tzet28-1</strain>
        <tissue evidence="2">Whole body</tissue>
    </source>
</reference>
<keyword evidence="3" id="KW-1185">Reference proteome</keyword>
<organism evidence="2 3">
    <name type="scientific">Mycetomoellerius zeteki</name>
    <dbReference type="NCBI Taxonomy" id="64791"/>
    <lineage>
        <taxon>Eukaryota</taxon>
        <taxon>Metazoa</taxon>
        <taxon>Ecdysozoa</taxon>
        <taxon>Arthropoda</taxon>
        <taxon>Hexapoda</taxon>
        <taxon>Insecta</taxon>
        <taxon>Pterygota</taxon>
        <taxon>Neoptera</taxon>
        <taxon>Endopterygota</taxon>
        <taxon>Hymenoptera</taxon>
        <taxon>Apocrita</taxon>
        <taxon>Aculeata</taxon>
        <taxon>Formicoidea</taxon>
        <taxon>Formicidae</taxon>
        <taxon>Myrmicinae</taxon>
        <taxon>Mycetomoellerius</taxon>
    </lineage>
</organism>
<evidence type="ECO:0000313" key="3">
    <source>
        <dbReference type="Proteomes" id="UP000075809"/>
    </source>
</evidence>
<dbReference type="Proteomes" id="UP000075809">
    <property type="component" value="Unassembled WGS sequence"/>
</dbReference>
<name>A0A151XK92_9HYME</name>
<dbReference type="EMBL" id="KQ982052">
    <property type="protein sequence ID" value="KYQ60620.1"/>
    <property type="molecule type" value="Genomic_DNA"/>
</dbReference>
<sequence>MEKPGGVVKPSEGWKTGAGSKIENEHKKHKKRGAGQIAVEHSSAKGQFIFVCYINFLLRLLASTVSSFSSSASLRSQPPTSNLYAFHPLKPLTPPDIKGNAN</sequence>
<protein>
    <submittedName>
        <fullName evidence="2">Uncharacterized protein</fullName>
    </submittedName>
</protein>
<evidence type="ECO:0000256" key="1">
    <source>
        <dbReference type="SAM" id="MobiDB-lite"/>
    </source>
</evidence>
<feature type="region of interest" description="Disordered" evidence="1">
    <location>
        <begin position="1"/>
        <end position="34"/>
    </location>
</feature>